<keyword evidence="11" id="KW-1185">Reference proteome</keyword>
<dbReference type="Pfam" id="PF06990">
    <property type="entry name" value="Gal-3-0_sulfotr"/>
    <property type="match status" value="1"/>
</dbReference>
<keyword evidence="8" id="KW-0472">Membrane</keyword>
<keyword evidence="9" id="KW-0325">Glycoprotein</keyword>
<evidence type="ECO:0000256" key="4">
    <source>
        <dbReference type="ARBA" id="ARBA00022692"/>
    </source>
</evidence>
<evidence type="ECO:0000256" key="1">
    <source>
        <dbReference type="ARBA" id="ARBA00004323"/>
    </source>
</evidence>
<comment type="subcellular location">
    <subcellularLocation>
        <location evidence="1">Golgi apparatus membrane</location>
        <topology evidence="1">Single-pass type II membrane protein</topology>
    </subcellularLocation>
</comment>
<dbReference type="GO" id="GO:0000139">
    <property type="term" value="C:Golgi membrane"/>
    <property type="evidence" value="ECO:0007669"/>
    <property type="project" value="UniProtKB-SubCell"/>
</dbReference>
<dbReference type="InterPro" id="IPR009729">
    <property type="entry name" value="Gal-3-0_sulfotransfrase"/>
</dbReference>
<evidence type="ECO:0000256" key="6">
    <source>
        <dbReference type="ARBA" id="ARBA00022989"/>
    </source>
</evidence>
<evidence type="ECO:0000313" key="11">
    <source>
        <dbReference type="Proteomes" id="UP001381693"/>
    </source>
</evidence>
<dbReference type="InterPro" id="IPR027417">
    <property type="entry name" value="P-loop_NTPase"/>
</dbReference>
<keyword evidence="7" id="KW-0333">Golgi apparatus</keyword>
<gene>
    <name evidence="10" type="primary">GAL3ST1</name>
    <name evidence="10" type="ORF">SK128_010667</name>
</gene>
<name>A0AAN9A2I0_HALRR</name>
<protein>
    <submittedName>
        <fullName evidence="10">Galactose-3-O-sulfotransferase</fullName>
        <ecNumber evidence="10">2.8.2.11</ecNumber>
    </submittedName>
</protein>
<dbReference type="AlphaFoldDB" id="A0AAN9A2I0"/>
<reference evidence="10 11" key="1">
    <citation type="submission" date="2023-11" db="EMBL/GenBank/DDBJ databases">
        <title>Halocaridina rubra genome assembly.</title>
        <authorList>
            <person name="Smith C."/>
        </authorList>
    </citation>
    <scope>NUCLEOTIDE SEQUENCE [LARGE SCALE GENOMIC DNA]</scope>
    <source>
        <strain evidence="10">EP-1</strain>
        <tissue evidence="10">Whole</tissue>
    </source>
</reference>
<dbReference type="Gene3D" id="3.40.50.300">
    <property type="entry name" value="P-loop containing nucleotide triphosphate hydrolases"/>
    <property type="match status" value="1"/>
</dbReference>
<keyword evidence="4" id="KW-0812">Transmembrane</keyword>
<evidence type="ECO:0000256" key="7">
    <source>
        <dbReference type="ARBA" id="ARBA00023034"/>
    </source>
</evidence>
<evidence type="ECO:0000256" key="5">
    <source>
        <dbReference type="ARBA" id="ARBA00022968"/>
    </source>
</evidence>
<evidence type="ECO:0000256" key="2">
    <source>
        <dbReference type="ARBA" id="ARBA00008124"/>
    </source>
</evidence>
<comment type="caution">
    <text evidence="10">The sequence shown here is derived from an EMBL/GenBank/DDBJ whole genome shotgun (WGS) entry which is preliminary data.</text>
</comment>
<proteinExistence type="inferred from homology"/>
<dbReference type="Proteomes" id="UP001381693">
    <property type="component" value="Unassembled WGS sequence"/>
</dbReference>
<dbReference type="PANTHER" id="PTHR14647:SF87">
    <property type="entry name" value="PUTATIVE-RELATED"/>
    <property type="match status" value="1"/>
</dbReference>
<keyword evidence="3 10" id="KW-0808">Transferase</keyword>
<keyword evidence="5" id="KW-0735">Signal-anchor</keyword>
<accession>A0AAN9A2I0</accession>
<evidence type="ECO:0000256" key="8">
    <source>
        <dbReference type="ARBA" id="ARBA00023136"/>
    </source>
</evidence>
<evidence type="ECO:0000256" key="9">
    <source>
        <dbReference type="ARBA" id="ARBA00023180"/>
    </source>
</evidence>
<organism evidence="10 11">
    <name type="scientific">Halocaridina rubra</name>
    <name type="common">Hawaiian red shrimp</name>
    <dbReference type="NCBI Taxonomy" id="373956"/>
    <lineage>
        <taxon>Eukaryota</taxon>
        <taxon>Metazoa</taxon>
        <taxon>Ecdysozoa</taxon>
        <taxon>Arthropoda</taxon>
        <taxon>Crustacea</taxon>
        <taxon>Multicrustacea</taxon>
        <taxon>Malacostraca</taxon>
        <taxon>Eumalacostraca</taxon>
        <taxon>Eucarida</taxon>
        <taxon>Decapoda</taxon>
        <taxon>Pleocyemata</taxon>
        <taxon>Caridea</taxon>
        <taxon>Atyoidea</taxon>
        <taxon>Atyidae</taxon>
        <taxon>Halocaridina</taxon>
    </lineage>
</organism>
<dbReference type="PANTHER" id="PTHR14647">
    <property type="entry name" value="GALACTOSE-3-O-SULFOTRANSFERASE"/>
    <property type="match status" value="1"/>
</dbReference>
<dbReference type="GO" id="GO:0001733">
    <property type="term" value="F:galactosylceramide sulfotransferase activity"/>
    <property type="evidence" value="ECO:0007669"/>
    <property type="project" value="UniProtKB-EC"/>
</dbReference>
<keyword evidence="6" id="KW-1133">Transmembrane helix</keyword>
<dbReference type="GO" id="GO:0009247">
    <property type="term" value="P:glycolipid biosynthetic process"/>
    <property type="evidence" value="ECO:0007669"/>
    <property type="project" value="InterPro"/>
</dbReference>
<dbReference type="EC" id="2.8.2.11" evidence="10"/>
<sequence length="85" mass="9808">MTFDLGYGPDTFYDDDKINTMISDLAETFDLVLIAERLDEGLIMLRHALCWSVEDLISFRKNVRSKQLVLSEEGTPRSGRHLFKL</sequence>
<evidence type="ECO:0000256" key="3">
    <source>
        <dbReference type="ARBA" id="ARBA00022679"/>
    </source>
</evidence>
<dbReference type="EMBL" id="JAXCGZ010018901">
    <property type="protein sequence ID" value="KAK7067207.1"/>
    <property type="molecule type" value="Genomic_DNA"/>
</dbReference>
<evidence type="ECO:0000313" key="10">
    <source>
        <dbReference type="EMBL" id="KAK7067207.1"/>
    </source>
</evidence>
<comment type="similarity">
    <text evidence="2">Belongs to the galactose-3-O-sulfotransferase family.</text>
</comment>